<dbReference type="InterPro" id="IPR015421">
    <property type="entry name" value="PyrdxlP-dep_Trfase_major"/>
</dbReference>
<comment type="similarity">
    <text evidence="1">Belongs to the class-I pyridoxal-phosphate-dependent aminotransferase family.</text>
</comment>
<dbReference type="GO" id="GO:0006520">
    <property type="term" value="P:amino acid metabolic process"/>
    <property type="evidence" value="ECO:0007669"/>
    <property type="project" value="TreeGrafter"/>
</dbReference>
<sequence>MTTSKRSERYLNKKAHPLQIGARMCFENPYDKETNPNGYINLGTAENHIVFDLMEKKLKNREKLPKYSLKYGQAFGHPDLLKATAQLYHDHLFIKDVKPEQLVFAAGCGGGALDILFNAVCDEGDSVLIPVPYYGGFTFDLFRSKVKIHPCPNFLQIVKGEVEFDPIKEGIKAVLITTPDNPQGNALTEETLTEYINWSQKYNLHIIFDEIYACSVYKPTSKFTSGMSIKCEKPELVHQAYGMSKDFAMSGWRIGVIFTRNKNVLKISKELSFYSSVSGDTQWILTDFLSDIEWRDNFIKTNKERLYHNYQLLTKIFDDHKIKHLPCDGAFFLMVDLREFLKDQSKQAELDLYNHILKETNVQILPAMQGFEHVVPGFYRICFAVDEEVLTLAGNRIAKAVESFQNLTEKKD</sequence>
<dbReference type="Gene3D" id="3.40.640.10">
    <property type="entry name" value="Type I PLP-dependent aspartate aminotransferase-like (Major domain)"/>
    <property type="match status" value="1"/>
</dbReference>
<evidence type="ECO:0000313" key="4">
    <source>
        <dbReference type="EMBL" id="KAJ5067591.1"/>
    </source>
</evidence>
<dbReference type="SUPFAM" id="SSF53383">
    <property type="entry name" value="PLP-dependent transferases"/>
    <property type="match status" value="1"/>
</dbReference>
<evidence type="ECO:0000313" key="5">
    <source>
        <dbReference type="Proteomes" id="UP001149090"/>
    </source>
</evidence>
<dbReference type="InterPro" id="IPR015422">
    <property type="entry name" value="PyrdxlP-dep_Trfase_small"/>
</dbReference>
<dbReference type="InterPro" id="IPR015424">
    <property type="entry name" value="PyrdxlP-dep_Trfase"/>
</dbReference>
<dbReference type="GO" id="GO:0008483">
    <property type="term" value="F:transaminase activity"/>
    <property type="evidence" value="ECO:0007669"/>
    <property type="project" value="UniProtKB-KW"/>
</dbReference>
<feature type="domain" description="Aminotransferase class I/classII large" evidence="3">
    <location>
        <begin position="63"/>
        <end position="393"/>
    </location>
</feature>
<proteinExistence type="inferred from homology"/>
<dbReference type="InterPro" id="IPR050478">
    <property type="entry name" value="Ethylene_sulfur-biosynth"/>
</dbReference>
<accession>A0A9Q0L7N4</accession>
<evidence type="ECO:0000259" key="3">
    <source>
        <dbReference type="Pfam" id="PF00155"/>
    </source>
</evidence>
<dbReference type="PANTHER" id="PTHR43795:SF39">
    <property type="entry name" value="AMINOTRANSFERASE CLASS I_CLASSII DOMAIN-CONTAINING PROTEIN"/>
    <property type="match status" value="1"/>
</dbReference>
<keyword evidence="2" id="KW-0663">Pyridoxal phosphate</keyword>
<reference evidence="4" key="1">
    <citation type="submission" date="2022-10" db="EMBL/GenBank/DDBJ databases">
        <title>Novel sulphate-reducing endosymbionts in the free-living metamonad Anaeramoeba.</title>
        <authorList>
            <person name="Jerlstrom-Hultqvist J."/>
            <person name="Cepicka I."/>
            <person name="Gallot-Lavallee L."/>
            <person name="Salas-Leiva D."/>
            <person name="Curtis B.A."/>
            <person name="Zahonova K."/>
            <person name="Pipaliya S."/>
            <person name="Dacks J."/>
            <person name="Roger A.J."/>
        </authorList>
    </citation>
    <scope>NUCLEOTIDE SEQUENCE</scope>
    <source>
        <strain evidence="4">BMAN</strain>
    </source>
</reference>
<dbReference type="Pfam" id="PF00155">
    <property type="entry name" value="Aminotran_1_2"/>
    <property type="match status" value="1"/>
</dbReference>
<dbReference type="PROSITE" id="PS00105">
    <property type="entry name" value="AA_TRANSFER_CLASS_1"/>
    <property type="match status" value="1"/>
</dbReference>
<dbReference type="Proteomes" id="UP001149090">
    <property type="component" value="Unassembled WGS sequence"/>
</dbReference>
<dbReference type="InterPro" id="IPR004838">
    <property type="entry name" value="NHTrfase_class1_PyrdxlP-BS"/>
</dbReference>
<dbReference type="PRINTS" id="PR00753">
    <property type="entry name" value="ACCSYNTHASE"/>
</dbReference>
<dbReference type="CDD" id="cd00609">
    <property type="entry name" value="AAT_like"/>
    <property type="match status" value="1"/>
</dbReference>
<dbReference type="OMA" id="PYYGTFV"/>
<evidence type="ECO:0000256" key="1">
    <source>
        <dbReference type="ARBA" id="ARBA00007441"/>
    </source>
</evidence>
<name>A0A9Q0L7N4_ANAIG</name>
<dbReference type="Gene3D" id="3.90.1150.10">
    <property type="entry name" value="Aspartate Aminotransferase, domain 1"/>
    <property type="match status" value="1"/>
</dbReference>
<keyword evidence="4" id="KW-0032">Aminotransferase</keyword>
<dbReference type="PANTHER" id="PTHR43795">
    <property type="entry name" value="BIFUNCTIONAL ASPARTATE AMINOTRANSFERASE AND GLUTAMATE/ASPARTATE-PREPHENATE AMINOTRANSFERASE-RELATED"/>
    <property type="match status" value="1"/>
</dbReference>
<comment type="caution">
    <text evidence="4">The sequence shown here is derived from an EMBL/GenBank/DDBJ whole genome shotgun (WGS) entry which is preliminary data.</text>
</comment>
<gene>
    <name evidence="4" type="ORF">M0811_02779</name>
</gene>
<dbReference type="OrthoDB" id="7042322at2759"/>
<dbReference type="AlphaFoldDB" id="A0A9Q0L7N4"/>
<organism evidence="4 5">
    <name type="scientific">Anaeramoeba ignava</name>
    <name type="common">Anaerobic marine amoeba</name>
    <dbReference type="NCBI Taxonomy" id="1746090"/>
    <lineage>
        <taxon>Eukaryota</taxon>
        <taxon>Metamonada</taxon>
        <taxon>Anaeramoebidae</taxon>
        <taxon>Anaeramoeba</taxon>
    </lineage>
</organism>
<keyword evidence="4" id="KW-0808">Transferase</keyword>
<keyword evidence="5" id="KW-1185">Reference proteome</keyword>
<dbReference type="GO" id="GO:0030170">
    <property type="term" value="F:pyridoxal phosphate binding"/>
    <property type="evidence" value="ECO:0007669"/>
    <property type="project" value="InterPro"/>
</dbReference>
<dbReference type="InterPro" id="IPR004839">
    <property type="entry name" value="Aminotransferase_I/II_large"/>
</dbReference>
<dbReference type="EMBL" id="JAPDFW010000125">
    <property type="protein sequence ID" value="KAJ5067591.1"/>
    <property type="molecule type" value="Genomic_DNA"/>
</dbReference>
<evidence type="ECO:0000256" key="2">
    <source>
        <dbReference type="ARBA" id="ARBA00022898"/>
    </source>
</evidence>
<protein>
    <submittedName>
        <fullName evidence="4">Aminotransferase classes i and ii family protein</fullName>
    </submittedName>
</protein>